<feature type="transmembrane region" description="Helical" evidence="7">
    <location>
        <begin position="113"/>
        <end position="138"/>
    </location>
</feature>
<evidence type="ECO:0000256" key="4">
    <source>
        <dbReference type="ARBA" id="ARBA00022692"/>
    </source>
</evidence>
<keyword evidence="6 7" id="KW-0472">Membrane</keyword>
<comment type="caution">
    <text evidence="10">The sequence shown here is derived from an EMBL/GenBank/DDBJ whole genome shotgun (WGS) entry which is preliminary data.</text>
</comment>
<comment type="similarity">
    <text evidence="2">Belongs to the cation diffusion facilitator (CDF) transporter (TC 2.A.4) family.</text>
</comment>
<dbReference type="InterPro" id="IPR027469">
    <property type="entry name" value="Cation_efflux_TMD_sf"/>
</dbReference>
<comment type="subcellular location">
    <subcellularLocation>
        <location evidence="1">Membrane</location>
        <topology evidence="1">Multi-pass membrane protein</topology>
    </subcellularLocation>
</comment>
<dbReference type="RefSeq" id="WP_095550485.1">
    <property type="nucleotide sequence ID" value="NZ_NSJF01000006.1"/>
</dbReference>
<keyword evidence="4 7" id="KW-0812">Transmembrane</keyword>
<proteinExistence type="inferred from homology"/>
<sequence length="299" mass="31793">MPHAARPLGFYARLSIAAALATMALKGTAWLLTGSVGLLSDAMESLVNLAGAVMALWMLGIAARPADAEHAFGHSKAEYFASGFEGFLIMGAACAIAWAGAQRLLSPAPLHDVGLGLLVSLLASAINGAVGMVLLRAARQHRSIALEADARHLFADVWTSAAVLLGLLAAWASGWWWLDPLLALLVAVHIVREGLRLVQRSVSGLMDQALPPHEIGAIERVLDTYRTQGIEFHALRTRQAGARSFAAMHVLVPGAWTVQQGHDLLHALEAALQQAVPQLHVITHLEPIEDPASFNEPGL</sequence>
<evidence type="ECO:0000313" key="11">
    <source>
        <dbReference type="Proteomes" id="UP000217999"/>
    </source>
</evidence>
<dbReference type="GO" id="GO:0015341">
    <property type="term" value="F:zinc efflux antiporter activity"/>
    <property type="evidence" value="ECO:0007669"/>
    <property type="project" value="TreeGrafter"/>
</dbReference>
<keyword evidence="3" id="KW-0813">Transport</keyword>
<feature type="domain" description="Cation efflux protein transmembrane" evidence="8">
    <location>
        <begin position="14"/>
        <end position="206"/>
    </location>
</feature>
<dbReference type="Gene3D" id="3.30.70.1350">
    <property type="entry name" value="Cation efflux protein, cytoplasmic domain"/>
    <property type="match status" value="1"/>
</dbReference>
<evidence type="ECO:0000256" key="5">
    <source>
        <dbReference type="ARBA" id="ARBA00022989"/>
    </source>
</evidence>
<evidence type="ECO:0000259" key="9">
    <source>
        <dbReference type="Pfam" id="PF16916"/>
    </source>
</evidence>
<dbReference type="InterPro" id="IPR002524">
    <property type="entry name" value="Cation_efflux"/>
</dbReference>
<dbReference type="Pfam" id="PF01545">
    <property type="entry name" value="Cation_efflux"/>
    <property type="match status" value="1"/>
</dbReference>
<name>A0A2A2A5U6_9BURK</name>
<dbReference type="InterPro" id="IPR050291">
    <property type="entry name" value="CDF_Transporter"/>
</dbReference>
<evidence type="ECO:0000256" key="3">
    <source>
        <dbReference type="ARBA" id="ARBA00022448"/>
    </source>
</evidence>
<accession>A0A2A2A5U6</accession>
<dbReference type="PANTHER" id="PTHR43840">
    <property type="entry name" value="MITOCHONDRIAL METAL TRANSPORTER 1-RELATED"/>
    <property type="match status" value="1"/>
</dbReference>
<reference evidence="10 11" key="1">
    <citation type="submission" date="2017-08" db="EMBL/GenBank/DDBJ databases">
        <title>WGS of Clinical strains of the CDC Group NO-1 linked to zoonotic infections in humans.</title>
        <authorList>
            <person name="Bernier A.-M."/>
            <person name="Bernard K."/>
        </authorList>
    </citation>
    <scope>NUCLEOTIDE SEQUENCE [LARGE SCALE GENOMIC DNA]</scope>
    <source>
        <strain evidence="10 11">NML03-0146</strain>
    </source>
</reference>
<evidence type="ECO:0000256" key="6">
    <source>
        <dbReference type="ARBA" id="ARBA00023136"/>
    </source>
</evidence>
<dbReference type="GO" id="GO:0015086">
    <property type="term" value="F:cadmium ion transmembrane transporter activity"/>
    <property type="evidence" value="ECO:0007669"/>
    <property type="project" value="TreeGrafter"/>
</dbReference>
<dbReference type="InterPro" id="IPR036837">
    <property type="entry name" value="Cation_efflux_CTD_sf"/>
</dbReference>
<dbReference type="SUPFAM" id="SSF161111">
    <property type="entry name" value="Cation efflux protein transmembrane domain-like"/>
    <property type="match status" value="1"/>
</dbReference>
<feature type="transmembrane region" description="Helical" evidence="7">
    <location>
        <begin position="45"/>
        <end position="63"/>
    </location>
</feature>
<dbReference type="NCBIfam" id="TIGR01297">
    <property type="entry name" value="CDF"/>
    <property type="match status" value="1"/>
</dbReference>
<organism evidence="10 11">
    <name type="scientific">Vandammella animalimorsus</name>
    <dbReference type="NCBI Taxonomy" id="2029117"/>
    <lineage>
        <taxon>Bacteria</taxon>
        <taxon>Pseudomonadati</taxon>
        <taxon>Pseudomonadota</taxon>
        <taxon>Betaproteobacteria</taxon>
        <taxon>Burkholderiales</taxon>
        <taxon>Comamonadaceae</taxon>
        <taxon>Vandammella</taxon>
    </lineage>
</organism>
<dbReference type="GO" id="GO:0015093">
    <property type="term" value="F:ferrous iron transmembrane transporter activity"/>
    <property type="evidence" value="ECO:0007669"/>
    <property type="project" value="TreeGrafter"/>
</dbReference>
<dbReference type="Gene3D" id="1.20.1510.10">
    <property type="entry name" value="Cation efflux protein transmembrane domain"/>
    <property type="match status" value="1"/>
</dbReference>
<evidence type="ECO:0000256" key="7">
    <source>
        <dbReference type="SAM" id="Phobius"/>
    </source>
</evidence>
<evidence type="ECO:0000259" key="8">
    <source>
        <dbReference type="Pfam" id="PF01545"/>
    </source>
</evidence>
<dbReference type="PANTHER" id="PTHR43840:SF15">
    <property type="entry name" value="MITOCHONDRIAL METAL TRANSPORTER 1-RELATED"/>
    <property type="match status" value="1"/>
</dbReference>
<evidence type="ECO:0000256" key="2">
    <source>
        <dbReference type="ARBA" id="ARBA00008114"/>
    </source>
</evidence>
<evidence type="ECO:0000313" key="10">
    <source>
        <dbReference type="EMBL" id="PAT33865.1"/>
    </source>
</evidence>
<dbReference type="InterPro" id="IPR058533">
    <property type="entry name" value="Cation_efflux_TM"/>
</dbReference>
<dbReference type="SUPFAM" id="SSF160240">
    <property type="entry name" value="Cation efflux protein cytoplasmic domain-like"/>
    <property type="match status" value="1"/>
</dbReference>
<keyword evidence="5 7" id="KW-1133">Transmembrane helix</keyword>
<dbReference type="GO" id="GO:0006882">
    <property type="term" value="P:intracellular zinc ion homeostasis"/>
    <property type="evidence" value="ECO:0007669"/>
    <property type="project" value="TreeGrafter"/>
</dbReference>
<evidence type="ECO:0000256" key="1">
    <source>
        <dbReference type="ARBA" id="ARBA00004141"/>
    </source>
</evidence>
<dbReference type="GO" id="GO:0005886">
    <property type="term" value="C:plasma membrane"/>
    <property type="evidence" value="ECO:0007669"/>
    <property type="project" value="TreeGrafter"/>
</dbReference>
<dbReference type="AlphaFoldDB" id="A0A2A2A5U6"/>
<protein>
    <submittedName>
        <fullName evidence="10">Cation-efflux pump</fullName>
    </submittedName>
</protein>
<dbReference type="EMBL" id="NSJF01000006">
    <property type="protein sequence ID" value="PAT33865.1"/>
    <property type="molecule type" value="Genomic_DNA"/>
</dbReference>
<feature type="transmembrane region" description="Helical" evidence="7">
    <location>
        <begin position="12"/>
        <end position="33"/>
    </location>
</feature>
<feature type="domain" description="Cation efflux protein cytoplasmic" evidence="9">
    <location>
        <begin position="211"/>
        <end position="287"/>
    </location>
</feature>
<dbReference type="InterPro" id="IPR027470">
    <property type="entry name" value="Cation_efflux_CTD"/>
</dbReference>
<feature type="transmembrane region" description="Helical" evidence="7">
    <location>
        <begin position="84"/>
        <end position="101"/>
    </location>
</feature>
<dbReference type="Proteomes" id="UP000217999">
    <property type="component" value="Unassembled WGS sequence"/>
</dbReference>
<gene>
    <name evidence="10" type="ORF">CK620_11455</name>
</gene>
<feature type="transmembrane region" description="Helical" evidence="7">
    <location>
        <begin position="150"/>
        <end position="169"/>
    </location>
</feature>
<dbReference type="Pfam" id="PF16916">
    <property type="entry name" value="ZT_dimer"/>
    <property type="match status" value="1"/>
</dbReference>